<evidence type="ECO:0000313" key="2">
    <source>
        <dbReference type="EMBL" id="SMP07799.1"/>
    </source>
</evidence>
<gene>
    <name evidence="2" type="ORF">SAMN06265339_0510</name>
</gene>
<dbReference type="SUPFAM" id="SSF52833">
    <property type="entry name" value="Thioredoxin-like"/>
    <property type="match status" value="1"/>
</dbReference>
<sequence length="225" mass="25278">MIAQKVKVLLLVSVLAVLPLNLALPSDLCPPLSKAQWIITRISKGTFTVKSLKPLKPFNACQINTNEGETFFLSADGKKIIEGMLLNVPTPKLSERDYKIIKSNVLFYAGKGKKLLLIATNPLCEACRAHRKEIKDFLSKYRIGFIPVGFKREEELAAIDAFCRRKGLKDFFNVPKRWKLCDSGKLKVWTVEDVFKKYGITGTPVFIFPDGTMKLGVEEVLNSVK</sequence>
<feature type="domain" description="Thioredoxin-like fold" evidence="1">
    <location>
        <begin position="109"/>
        <end position="212"/>
    </location>
</feature>
<organism evidence="2 3">
    <name type="scientific">Desulfurobacterium pacificum</name>
    <dbReference type="NCBI Taxonomy" id="240166"/>
    <lineage>
        <taxon>Bacteria</taxon>
        <taxon>Pseudomonadati</taxon>
        <taxon>Aquificota</taxon>
        <taxon>Aquificia</taxon>
        <taxon>Desulfurobacteriales</taxon>
        <taxon>Desulfurobacteriaceae</taxon>
        <taxon>Desulfurobacterium</taxon>
    </lineage>
</organism>
<evidence type="ECO:0000313" key="3">
    <source>
        <dbReference type="Proteomes" id="UP001157911"/>
    </source>
</evidence>
<keyword evidence="3" id="KW-1185">Reference proteome</keyword>
<accession>A0ABY1NEJ4</accession>
<dbReference type="Proteomes" id="UP001157911">
    <property type="component" value="Unassembled WGS sequence"/>
</dbReference>
<evidence type="ECO:0000259" key="1">
    <source>
        <dbReference type="Pfam" id="PF13098"/>
    </source>
</evidence>
<name>A0ABY1NEJ4_9BACT</name>
<dbReference type="InterPro" id="IPR036249">
    <property type="entry name" value="Thioredoxin-like_sf"/>
</dbReference>
<dbReference type="EMBL" id="FXUB01000001">
    <property type="protein sequence ID" value="SMP07799.1"/>
    <property type="molecule type" value="Genomic_DNA"/>
</dbReference>
<comment type="caution">
    <text evidence="2">The sequence shown here is derived from an EMBL/GenBank/DDBJ whole genome shotgun (WGS) entry which is preliminary data.</text>
</comment>
<proteinExistence type="predicted"/>
<dbReference type="InterPro" id="IPR012336">
    <property type="entry name" value="Thioredoxin-like_fold"/>
</dbReference>
<dbReference type="Gene3D" id="3.40.30.10">
    <property type="entry name" value="Glutaredoxin"/>
    <property type="match status" value="1"/>
</dbReference>
<protein>
    <submittedName>
        <fullName evidence="2">Thiol:disulfide interchange protein DsbC</fullName>
    </submittedName>
</protein>
<dbReference type="Pfam" id="PF13098">
    <property type="entry name" value="Thioredoxin_2"/>
    <property type="match status" value="1"/>
</dbReference>
<reference evidence="2 3" key="1">
    <citation type="submission" date="2017-05" db="EMBL/GenBank/DDBJ databases">
        <authorList>
            <person name="Varghese N."/>
            <person name="Submissions S."/>
        </authorList>
    </citation>
    <scope>NUCLEOTIDE SEQUENCE [LARGE SCALE GENOMIC DNA]</scope>
    <source>
        <strain evidence="2 3">DSM 15522</strain>
    </source>
</reference>